<proteinExistence type="predicted"/>
<keyword evidence="2" id="KW-1185">Reference proteome</keyword>
<sequence>MVTRLRAGILKPRALASVVEEKEPSGLLEALESDNWKEAMRSEYEALIKNKTWFLTSPPQGKNI</sequence>
<dbReference type="Proteomes" id="UP001153555">
    <property type="component" value="Unassembled WGS sequence"/>
</dbReference>
<gene>
    <name evidence="1" type="ORF">SHERM_22783</name>
</gene>
<dbReference type="OrthoDB" id="912875at2759"/>
<evidence type="ECO:0000313" key="2">
    <source>
        <dbReference type="Proteomes" id="UP001153555"/>
    </source>
</evidence>
<accession>A0A9N7REH4</accession>
<protein>
    <submittedName>
        <fullName evidence="1">Uncharacterized mitochondrial protein AtMg00820</fullName>
    </submittedName>
</protein>
<organism evidence="1 2">
    <name type="scientific">Striga hermonthica</name>
    <name type="common">Purple witchweed</name>
    <name type="synonym">Buchnera hermonthica</name>
    <dbReference type="NCBI Taxonomy" id="68872"/>
    <lineage>
        <taxon>Eukaryota</taxon>
        <taxon>Viridiplantae</taxon>
        <taxon>Streptophyta</taxon>
        <taxon>Embryophyta</taxon>
        <taxon>Tracheophyta</taxon>
        <taxon>Spermatophyta</taxon>
        <taxon>Magnoliopsida</taxon>
        <taxon>eudicotyledons</taxon>
        <taxon>Gunneridae</taxon>
        <taxon>Pentapetalae</taxon>
        <taxon>asterids</taxon>
        <taxon>lamiids</taxon>
        <taxon>Lamiales</taxon>
        <taxon>Orobanchaceae</taxon>
        <taxon>Buchnereae</taxon>
        <taxon>Striga</taxon>
    </lineage>
</organism>
<evidence type="ECO:0000313" key="1">
    <source>
        <dbReference type="EMBL" id="CAA0827088.1"/>
    </source>
</evidence>
<dbReference type="AlphaFoldDB" id="A0A9N7REH4"/>
<comment type="caution">
    <text evidence="1">The sequence shown here is derived from an EMBL/GenBank/DDBJ whole genome shotgun (WGS) entry which is preliminary data.</text>
</comment>
<feature type="non-terminal residue" evidence="1">
    <location>
        <position position="64"/>
    </location>
</feature>
<reference evidence="1" key="1">
    <citation type="submission" date="2019-12" db="EMBL/GenBank/DDBJ databases">
        <authorList>
            <person name="Scholes J."/>
        </authorList>
    </citation>
    <scope>NUCLEOTIDE SEQUENCE</scope>
</reference>
<dbReference type="EMBL" id="CACSLK010027743">
    <property type="protein sequence ID" value="CAA0827088.1"/>
    <property type="molecule type" value="Genomic_DNA"/>
</dbReference>
<name>A0A9N7REH4_STRHE</name>